<evidence type="ECO:0008006" key="5">
    <source>
        <dbReference type="Google" id="ProtNLM"/>
    </source>
</evidence>
<name>A0AAW1AI27_9HYME</name>
<keyword evidence="4" id="KW-1185">Reference proteome</keyword>
<evidence type="ECO:0000313" key="4">
    <source>
        <dbReference type="Proteomes" id="UP001432146"/>
    </source>
</evidence>
<dbReference type="Proteomes" id="UP001432146">
    <property type="component" value="Unassembled WGS sequence"/>
</dbReference>
<proteinExistence type="predicted"/>
<dbReference type="EMBL" id="JAWNGG020000007">
    <property type="protein sequence ID" value="KAK9309924.1"/>
    <property type="molecule type" value="Genomic_DNA"/>
</dbReference>
<comment type="caution">
    <text evidence="3">The sequence shown here is derived from an EMBL/GenBank/DDBJ whole genome shotgun (WGS) entry which is preliminary data.</text>
</comment>
<feature type="region of interest" description="Disordered" evidence="1">
    <location>
        <begin position="199"/>
        <end position="235"/>
    </location>
</feature>
<organism evidence="3 4">
    <name type="scientific">Tetragonisca angustula</name>
    <dbReference type="NCBI Taxonomy" id="166442"/>
    <lineage>
        <taxon>Eukaryota</taxon>
        <taxon>Metazoa</taxon>
        <taxon>Ecdysozoa</taxon>
        <taxon>Arthropoda</taxon>
        <taxon>Hexapoda</taxon>
        <taxon>Insecta</taxon>
        <taxon>Pterygota</taxon>
        <taxon>Neoptera</taxon>
        <taxon>Endopterygota</taxon>
        <taxon>Hymenoptera</taxon>
        <taxon>Apocrita</taxon>
        <taxon>Aculeata</taxon>
        <taxon>Apoidea</taxon>
        <taxon>Anthophila</taxon>
        <taxon>Apidae</taxon>
        <taxon>Tetragonisca</taxon>
    </lineage>
</organism>
<protein>
    <recommendedName>
        <fullName evidence="5">Coiled-coil domain-containing protein 134</fullName>
    </recommendedName>
</protein>
<dbReference type="Pfam" id="PF15002">
    <property type="entry name" value="ERK-JNK_inhib"/>
    <property type="match status" value="1"/>
</dbReference>
<evidence type="ECO:0000256" key="2">
    <source>
        <dbReference type="SAM" id="SignalP"/>
    </source>
</evidence>
<sequence length="235" mass="27728">MPRVLFYIVIVSMLTCTAHGQYISPTVENDQINGKPRNNDSFKIQVYEELFKKSFEHQRKEHTEAIKRLQKIDSYERLYKMIIVLGEKMIDVIETSKSLIESGGFDPDNRSLPQNVTVQSAISTTLENTAFFGDILLHFPHIIHRVLKTQRRWNPIINWSFNFTYRAKYLLDSETVTKIHLASQELNIIKREEGYFNPYWQPTESQRRDNGKTTKKKSAKKEKQKRKPQMVKIEF</sequence>
<evidence type="ECO:0000256" key="1">
    <source>
        <dbReference type="SAM" id="MobiDB-lite"/>
    </source>
</evidence>
<feature type="compositionally biased region" description="Basic residues" evidence="1">
    <location>
        <begin position="213"/>
        <end position="229"/>
    </location>
</feature>
<dbReference type="PANTHER" id="PTHR14735">
    <property type="entry name" value="COILED-COIL DOMAIN-CONTAINING PROTEIN 134"/>
    <property type="match status" value="1"/>
</dbReference>
<keyword evidence="2" id="KW-0732">Signal</keyword>
<feature type="chain" id="PRO_5043754799" description="Coiled-coil domain-containing protein 134" evidence="2">
    <location>
        <begin position="21"/>
        <end position="235"/>
    </location>
</feature>
<dbReference type="InterPro" id="IPR026321">
    <property type="entry name" value="CC134"/>
</dbReference>
<evidence type="ECO:0000313" key="3">
    <source>
        <dbReference type="EMBL" id="KAK9309924.1"/>
    </source>
</evidence>
<reference evidence="3 4" key="1">
    <citation type="submission" date="2024-05" db="EMBL/GenBank/DDBJ databases">
        <title>The nuclear and mitochondrial genome assemblies of Tetragonisca angustula (Apidae: Meliponini), a tiny yet remarkable pollinator in the Neotropics.</title>
        <authorList>
            <person name="Ferrari R."/>
            <person name="Ricardo P.C."/>
            <person name="Dias F.C."/>
            <person name="Araujo N.S."/>
            <person name="Soares D.O."/>
            <person name="Zhou Q.-S."/>
            <person name="Zhu C.-D."/>
            <person name="Coutinho L."/>
            <person name="Airas M.C."/>
            <person name="Batista T.M."/>
        </authorList>
    </citation>
    <scope>NUCLEOTIDE SEQUENCE [LARGE SCALE GENOMIC DNA]</scope>
    <source>
        <strain evidence="3">ASF017062</strain>
        <tissue evidence="3">Abdomen</tissue>
    </source>
</reference>
<feature type="signal peptide" evidence="2">
    <location>
        <begin position="1"/>
        <end position="20"/>
    </location>
</feature>
<accession>A0AAW1AI27</accession>
<gene>
    <name evidence="3" type="ORF">QLX08_000562</name>
</gene>
<dbReference type="PANTHER" id="PTHR14735:SF1">
    <property type="entry name" value="COILED-COIL DOMAIN-CONTAINING PROTEIN 134"/>
    <property type="match status" value="1"/>
</dbReference>
<dbReference type="AlphaFoldDB" id="A0AAW1AI27"/>